<reference evidence="16" key="2">
    <citation type="submission" date="2021-09" db="EMBL/GenBank/DDBJ databases">
        <authorList>
            <person name="Gilroy R."/>
        </authorList>
    </citation>
    <scope>NUCLEOTIDE SEQUENCE</scope>
    <source>
        <strain evidence="16">1647</strain>
    </source>
</reference>
<feature type="domain" description="Thioredoxin" evidence="15">
    <location>
        <begin position="5"/>
        <end position="157"/>
    </location>
</feature>
<dbReference type="Gene3D" id="3.40.30.10">
    <property type="entry name" value="Glutaredoxin"/>
    <property type="match status" value="1"/>
</dbReference>
<dbReference type="InterPro" id="IPR013766">
    <property type="entry name" value="Thioredoxin_domain"/>
</dbReference>
<dbReference type="CDD" id="cd03017">
    <property type="entry name" value="PRX_BCP"/>
    <property type="match status" value="1"/>
</dbReference>
<feature type="region of interest" description="Disordered" evidence="14">
    <location>
        <begin position="1"/>
        <end position="21"/>
    </location>
</feature>
<comment type="similarity">
    <text evidence="10">Belongs to the peroxiredoxin family. BCP/PrxQ subfamily.</text>
</comment>
<dbReference type="PIRSF" id="PIRSF000239">
    <property type="entry name" value="AHPC"/>
    <property type="match status" value="1"/>
</dbReference>
<comment type="subunit">
    <text evidence="2">Monomer.</text>
</comment>
<evidence type="ECO:0000256" key="10">
    <source>
        <dbReference type="ARBA" id="ARBA00038489"/>
    </source>
</evidence>
<sequence length="157" mass="17031">MTAQLTPGDHAPDLDLTDSRGDRVTLDDLRGRRTVVYFYPKAFTPGCTTEACDFRDNESALADRGYRVLGISADAPDTLADFAQTYALPFPLLSDPGSRTARAWGAWGEREIAGERSEGPLRTTIVLDEDGVVLSADYRVDASGHVADLLGALRQRA</sequence>
<organism evidence="16 17">
    <name type="scientific">Brachybacterium paraconglomeratum</name>
    <dbReference type="NCBI Taxonomy" id="173362"/>
    <lineage>
        <taxon>Bacteria</taxon>
        <taxon>Bacillati</taxon>
        <taxon>Actinomycetota</taxon>
        <taxon>Actinomycetes</taxon>
        <taxon>Micrococcales</taxon>
        <taxon>Dermabacteraceae</taxon>
        <taxon>Brachybacterium</taxon>
    </lineage>
</organism>
<dbReference type="SUPFAM" id="SSF52833">
    <property type="entry name" value="Thioredoxin-like"/>
    <property type="match status" value="1"/>
</dbReference>
<keyword evidence="5" id="KW-0049">Antioxidant</keyword>
<evidence type="ECO:0000256" key="3">
    <source>
        <dbReference type="ARBA" id="ARBA00013017"/>
    </source>
</evidence>
<evidence type="ECO:0000256" key="11">
    <source>
        <dbReference type="ARBA" id="ARBA00041373"/>
    </source>
</evidence>
<evidence type="ECO:0000256" key="12">
    <source>
        <dbReference type="ARBA" id="ARBA00049091"/>
    </source>
</evidence>
<evidence type="ECO:0000313" key="16">
    <source>
        <dbReference type="EMBL" id="HJF49055.1"/>
    </source>
</evidence>
<feature type="compositionally biased region" description="Basic and acidic residues" evidence="14">
    <location>
        <begin position="10"/>
        <end position="21"/>
    </location>
</feature>
<dbReference type="GO" id="GO:0005737">
    <property type="term" value="C:cytoplasm"/>
    <property type="evidence" value="ECO:0007669"/>
    <property type="project" value="TreeGrafter"/>
</dbReference>
<evidence type="ECO:0000256" key="7">
    <source>
        <dbReference type="ARBA" id="ARBA00023157"/>
    </source>
</evidence>
<dbReference type="EC" id="1.11.1.24" evidence="3"/>
<evidence type="ECO:0000256" key="6">
    <source>
        <dbReference type="ARBA" id="ARBA00023002"/>
    </source>
</evidence>
<keyword evidence="7" id="KW-1015">Disulfide bond</keyword>
<dbReference type="InterPro" id="IPR000866">
    <property type="entry name" value="AhpC/TSA"/>
</dbReference>
<dbReference type="GO" id="GO:0045454">
    <property type="term" value="P:cell redox homeostasis"/>
    <property type="evidence" value="ECO:0007669"/>
    <property type="project" value="TreeGrafter"/>
</dbReference>
<dbReference type="FunFam" id="3.40.30.10:FF:000007">
    <property type="entry name" value="Thioredoxin-dependent thiol peroxidase"/>
    <property type="match status" value="1"/>
</dbReference>
<dbReference type="EMBL" id="DYWO01000140">
    <property type="protein sequence ID" value="HJF49055.1"/>
    <property type="molecule type" value="Genomic_DNA"/>
</dbReference>
<dbReference type="InterPro" id="IPR036249">
    <property type="entry name" value="Thioredoxin-like_sf"/>
</dbReference>
<gene>
    <name evidence="16" type="ORF">K8W24_04545</name>
</gene>
<feature type="active site" description="Cysteine sulfenic acid (-SOH) intermediate; for peroxidase activity" evidence="13">
    <location>
        <position position="47"/>
    </location>
</feature>
<dbReference type="AlphaFoldDB" id="A0A921GNG2"/>
<keyword evidence="4" id="KW-0575">Peroxidase</keyword>
<dbReference type="Proteomes" id="UP000775129">
    <property type="component" value="Unassembled WGS sequence"/>
</dbReference>
<evidence type="ECO:0000256" key="13">
    <source>
        <dbReference type="PIRSR" id="PIRSR000239-1"/>
    </source>
</evidence>
<comment type="function">
    <text evidence="1">Thiol-specific peroxidase that catalyzes the reduction of hydrogen peroxide and organic hydroperoxides to water and alcohols, respectively. Plays a role in cell protection against oxidative stress by detoxifying peroxides and as sensor of hydrogen peroxide-mediated signaling events.</text>
</comment>
<evidence type="ECO:0000259" key="15">
    <source>
        <dbReference type="PROSITE" id="PS51352"/>
    </source>
</evidence>
<evidence type="ECO:0000256" key="1">
    <source>
        <dbReference type="ARBA" id="ARBA00003330"/>
    </source>
</evidence>
<comment type="catalytic activity">
    <reaction evidence="12">
        <text>a hydroperoxide + [thioredoxin]-dithiol = an alcohol + [thioredoxin]-disulfide + H2O</text>
        <dbReference type="Rhea" id="RHEA:62620"/>
        <dbReference type="Rhea" id="RHEA-COMP:10698"/>
        <dbReference type="Rhea" id="RHEA-COMP:10700"/>
        <dbReference type="ChEBI" id="CHEBI:15377"/>
        <dbReference type="ChEBI" id="CHEBI:29950"/>
        <dbReference type="ChEBI" id="CHEBI:30879"/>
        <dbReference type="ChEBI" id="CHEBI:35924"/>
        <dbReference type="ChEBI" id="CHEBI:50058"/>
        <dbReference type="EC" id="1.11.1.24"/>
    </reaction>
</comment>
<dbReference type="PANTHER" id="PTHR42801:SF4">
    <property type="entry name" value="AHPC_TSA FAMILY PROTEIN"/>
    <property type="match status" value="1"/>
</dbReference>
<evidence type="ECO:0000256" key="14">
    <source>
        <dbReference type="SAM" id="MobiDB-lite"/>
    </source>
</evidence>
<dbReference type="GO" id="GO:0034599">
    <property type="term" value="P:cellular response to oxidative stress"/>
    <property type="evidence" value="ECO:0007669"/>
    <property type="project" value="TreeGrafter"/>
</dbReference>
<evidence type="ECO:0000256" key="8">
    <source>
        <dbReference type="ARBA" id="ARBA00023284"/>
    </source>
</evidence>
<accession>A0A921GNG2</accession>
<dbReference type="PANTHER" id="PTHR42801">
    <property type="entry name" value="THIOREDOXIN-DEPENDENT PEROXIDE REDUCTASE"/>
    <property type="match status" value="1"/>
</dbReference>
<dbReference type="Pfam" id="PF00578">
    <property type="entry name" value="AhpC-TSA"/>
    <property type="match status" value="1"/>
</dbReference>
<evidence type="ECO:0000313" key="17">
    <source>
        <dbReference type="Proteomes" id="UP000775129"/>
    </source>
</evidence>
<keyword evidence="6" id="KW-0560">Oxidoreductase</keyword>
<evidence type="ECO:0000256" key="2">
    <source>
        <dbReference type="ARBA" id="ARBA00011245"/>
    </source>
</evidence>
<comment type="caution">
    <text evidence="16">The sequence shown here is derived from an EMBL/GenBank/DDBJ whole genome shotgun (WGS) entry which is preliminary data.</text>
</comment>
<dbReference type="InterPro" id="IPR024706">
    <property type="entry name" value="Peroxiredoxin_AhpC-typ"/>
</dbReference>
<evidence type="ECO:0000256" key="5">
    <source>
        <dbReference type="ARBA" id="ARBA00022862"/>
    </source>
</evidence>
<keyword evidence="8" id="KW-0676">Redox-active center</keyword>
<evidence type="ECO:0000256" key="4">
    <source>
        <dbReference type="ARBA" id="ARBA00022559"/>
    </source>
</evidence>
<proteinExistence type="inferred from homology"/>
<name>A0A921GNG2_9MICO</name>
<dbReference type="InterPro" id="IPR050924">
    <property type="entry name" value="Peroxiredoxin_BCP/PrxQ"/>
</dbReference>
<dbReference type="PROSITE" id="PS51352">
    <property type="entry name" value="THIOREDOXIN_2"/>
    <property type="match status" value="1"/>
</dbReference>
<evidence type="ECO:0000256" key="9">
    <source>
        <dbReference type="ARBA" id="ARBA00032824"/>
    </source>
</evidence>
<protein>
    <recommendedName>
        <fullName evidence="3">thioredoxin-dependent peroxiredoxin</fullName>
        <ecNumber evidence="3">1.11.1.24</ecNumber>
    </recommendedName>
    <alternativeName>
        <fullName evidence="11">Bacterioferritin comigratory protein</fullName>
    </alternativeName>
    <alternativeName>
        <fullName evidence="9">Thioredoxin peroxidase</fullName>
    </alternativeName>
</protein>
<dbReference type="GO" id="GO:0008379">
    <property type="term" value="F:thioredoxin peroxidase activity"/>
    <property type="evidence" value="ECO:0007669"/>
    <property type="project" value="TreeGrafter"/>
</dbReference>
<reference evidence="16" key="1">
    <citation type="journal article" date="2021" name="PeerJ">
        <title>Extensive microbial diversity within the chicken gut microbiome revealed by metagenomics and culture.</title>
        <authorList>
            <person name="Gilroy R."/>
            <person name="Ravi A."/>
            <person name="Getino M."/>
            <person name="Pursley I."/>
            <person name="Horton D.L."/>
            <person name="Alikhan N.F."/>
            <person name="Baker D."/>
            <person name="Gharbi K."/>
            <person name="Hall N."/>
            <person name="Watson M."/>
            <person name="Adriaenssens E.M."/>
            <person name="Foster-Nyarko E."/>
            <person name="Jarju S."/>
            <person name="Secka A."/>
            <person name="Antonio M."/>
            <person name="Oren A."/>
            <person name="Chaudhuri R.R."/>
            <person name="La Ragione R."/>
            <person name="Hildebrand F."/>
            <person name="Pallen M.J."/>
        </authorList>
    </citation>
    <scope>NUCLEOTIDE SEQUENCE</scope>
    <source>
        <strain evidence="16">1647</strain>
    </source>
</reference>